<keyword evidence="4" id="KW-0274">FAD</keyword>
<dbReference type="PATRIC" id="fig|1246301.3.peg.2670"/>
<dbReference type="PANTHER" id="PTHR42707:SF3">
    <property type="entry name" value="ACYL-COA DEHYDROGENASE AIDB-RELATED"/>
    <property type="match status" value="1"/>
</dbReference>
<evidence type="ECO:0000256" key="3">
    <source>
        <dbReference type="ARBA" id="ARBA00022630"/>
    </source>
</evidence>
<gene>
    <name evidence="8" type="ORF">VAPA_1c26380</name>
</gene>
<feature type="domain" description="Acyl-CoA dehydrogenase/oxidase C-terminal" evidence="5">
    <location>
        <begin position="288"/>
        <end position="444"/>
    </location>
</feature>
<evidence type="ECO:0000313" key="8">
    <source>
        <dbReference type="EMBL" id="AGU49736.1"/>
    </source>
</evidence>
<dbReference type="InterPro" id="IPR009075">
    <property type="entry name" value="AcylCo_DH/oxidase_C"/>
</dbReference>
<evidence type="ECO:0000256" key="1">
    <source>
        <dbReference type="ARBA" id="ARBA00001974"/>
    </source>
</evidence>
<dbReference type="InterPro" id="IPR009100">
    <property type="entry name" value="AcylCoA_DH/oxidase_NM_dom_sf"/>
</dbReference>
<name>T1XB79_VARPD</name>
<dbReference type="Pfam" id="PF18158">
    <property type="entry name" value="AidB_N"/>
    <property type="match status" value="1"/>
</dbReference>
<evidence type="ECO:0000256" key="4">
    <source>
        <dbReference type="ARBA" id="ARBA00022827"/>
    </source>
</evidence>
<evidence type="ECO:0000256" key="2">
    <source>
        <dbReference type="ARBA" id="ARBA00009347"/>
    </source>
</evidence>
<dbReference type="InterPro" id="IPR052904">
    <property type="entry name" value="Acyl-CoA_dehydrogenase-like"/>
</dbReference>
<comment type="similarity">
    <text evidence="2">Belongs to the acyl-CoA dehydrogenase family.</text>
</comment>
<dbReference type="Proteomes" id="UP000016223">
    <property type="component" value="Chromosome 1"/>
</dbReference>
<dbReference type="InterPro" id="IPR041504">
    <property type="entry name" value="AidB_N"/>
</dbReference>
<evidence type="ECO:0000259" key="6">
    <source>
        <dbReference type="Pfam" id="PF02770"/>
    </source>
</evidence>
<evidence type="ECO:0000259" key="7">
    <source>
        <dbReference type="Pfam" id="PF18158"/>
    </source>
</evidence>
<dbReference type="InterPro" id="IPR036250">
    <property type="entry name" value="AcylCo_DH-like_C"/>
</dbReference>
<dbReference type="Gene3D" id="2.40.110.20">
    <property type="match status" value="1"/>
</dbReference>
<dbReference type="SUPFAM" id="SSF47203">
    <property type="entry name" value="Acyl-CoA dehydrogenase C-terminal domain-like"/>
    <property type="match status" value="1"/>
</dbReference>
<proteinExistence type="inferred from homology"/>
<dbReference type="PANTHER" id="PTHR42707">
    <property type="entry name" value="ACYL-COA DEHYDROGENASE"/>
    <property type="match status" value="1"/>
</dbReference>
<dbReference type="OrthoDB" id="9771038at2"/>
<dbReference type="AlphaFoldDB" id="T1XB79"/>
<organism evidence="8 9">
    <name type="scientific">Variovorax paradoxus B4</name>
    <dbReference type="NCBI Taxonomy" id="1246301"/>
    <lineage>
        <taxon>Bacteria</taxon>
        <taxon>Pseudomonadati</taxon>
        <taxon>Pseudomonadota</taxon>
        <taxon>Betaproteobacteria</taxon>
        <taxon>Burkholderiales</taxon>
        <taxon>Comamonadaceae</taxon>
        <taxon>Variovorax</taxon>
    </lineage>
</organism>
<protein>
    <submittedName>
        <fullName evidence="8">Putative acyl-CoA dehydrogenase</fullName>
    </submittedName>
</protein>
<dbReference type="RefSeq" id="WP_021007229.1">
    <property type="nucleotide sequence ID" value="NC_022247.1"/>
</dbReference>
<dbReference type="GO" id="GO:0003995">
    <property type="term" value="F:acyl-CoA dehydrogenase activity"/>
    <property type="evidence" value="ECO:0007669"/>
    <property type="project" value="InterPro"/>
</dbReference>
<dbReference type="InterPro" id="IPR006089">
    <property type="entry name" value="Acyl-CoA_DH_CS"/>
</dbReference>
<evidence type="ECO:0000259" key="5">
    <source>
        <dbReference type="Pfam" id="PF00441"/>
    </source>
</evidence>
<dbReference type="NCBIfam" id="NF008594">
    <property type="entry name" value="PRK11561.1"/>
    <property type="match status" value="1"/>
</dbReference>
<dbReference type="KEGG" id="vpd:VAPA_1c26380"/>
<feature type="domain" description="Acyl-CoA oxidase/dehydrogenase middle" evidence="6">
    <location>
        <begin position="181"/>
        <end position="277"/>
    </location>
</feature>
<keyword evidence="3" id="KW-0285">Flavoprotein</keyword>
<feature type="domain" description="Adaptive response protein AidB N-terminal" evidence="7">
    <location>
        <begin position="11"/>
        <end position="166"/>
    </location>
</feature>
<dbReference type="SUPFAM" id="SSF56645">
    <property type="entry name" value="Acyl-CoA dehydrogenase NM domain-like"/>
    <property type="match status" value="1"/>
</dbReference>
<dbReference type="Gene3D" id="6.10.250.600">
    <property type="match status" value="1"/>
</dbReference>
<dbReference type="Gene3D" id="1.20.140.10">
    <property type="entry name" value="Butyryl-CoA Dehydrogenase, subunit A, domain 3"/>
    <property type="match status" value="1"/>
</dbReference>
<sequence>MKNAGTHEVFNQPEPLVDYNLFETNRPLRDALKFNAPQLHVAQLQELGVTLGSAEMQAHARLANTHTPELHTHDRFGRRIDEVEFHPSYHLLMAAAVGAGLHGTPWTGTSASPHVLRAAGFMLFTELEPSILCPVSMTYAATPALRSNAAVYADWGPKLGSLWYDPALASFKDKAGVTMGMGMTEKQGGSDVRANTTRAVRDGSDVWGERYAIIGHKWFFSAPMCDAFLVLAQAPAGLSCFFLPRVLPDGTRNAMHIQRLKDKLGNKANASSEVEFHGASAWLVGEEGRGIPQILEMGTMTRLDCALGTSGLMRQALGIALNHASQRKAFGKPLIEQPLMKNVLADLALESEASTALAIRLARAFDRQADEHERLMARLLTPVAKFWVCKRGSHFAQEAMECLGGNGYVEEGGEGIMARIYREMPLNSIWEGAGNIMALDLLRGLRKGDAVAALAKELAPARGQHAALDRLADALPARIEAMASEAEARRLAQDVALAVQAALLAQTAPPAVADAFCASRLGGDWGNVFGTLGAGTDFDSIIERAQPR</sequence>
<dbReference type="PROSITE" id="PS00072">
    <property type="entry name" value="ACYL_COA_DH_1"/>
    <property type="match status" value="1"/>
</dbReference>
<dbReference type="Pfam" id="PF00441">
    <property type="entry name" value="Acyl-CoA_dh_1"/>
    <property type="match status" value="1"/>
</dbReference>
<comment type="cofactor">
    <cofactor evidence="1">
        <name>FAD</name>
        <dbReference type="ChEBI" id="CHEBI:57692"/>
    </cofactor>
</comment>
<evidence type="ECO:0000313" key="9">
    <source>
        <dbReference type="Proteomes" id="UP000016223"/>
    </source>
</evidence>
<reference evidence="8 9" key="1">
    <citation type="submission" date="2012-10" db="EMBL/GenBank/DDBJ databases">
        <title>Genome sequence of Variovorax paradoxus B4.</title>
        <authorList>
            <person name="Schuldes J."/>
            <person name="Brandt U."/>
            <person name="Hiessl S."/>
            <person name="Wuebbeler J.H."/>
            <person name="Thuermer A."/>
            <person name="Steinbuechel A."/>
            <person name="Daniel R."/>
        </authorList>
    </citation>
    <scope>NUCLEOTIDE SEQUENCE [LARGE SCALE GENOMIC DNA]</scope>
    <source>
        <strain evidence="8 9">B4</strain>
    </source>
</reference>
<accession>T1XB79</accession>
<dbReference type="EMBL" id="CP003911">
    <property type="protein sequence ID" value="AGU49736.1"/>
    <property type="molecule type" value="Genomic_DNA"/>
</dbReference>
<dbReference type="InterPro" id="IPR006091">
    <property type="entry name" value="Acyl-CoA_Oxase/DH_mid-dom"/>
</dbReference>
<dbReference type="Pfam" id="PF02770">
    <property type="entry name" value="Acyl-CoA_dh_M"/>
    <property type="match status" value="1"/>
</dbReference>
<dbReference type="HOGENOM" id="CLU_016513_0_0_4"/>